<gene>
    <name evidence="2" type="primary">Necator_chrII.g4957</name>
    <name evidence="2" type="ORF">RB195_017165</name>
</gene>
<dbReference type="EMBL" id="JAVFWL010000002">
    <property type="protein sequence ID" value="KAK6733248.1"/>
    <property type="molecule type" value="Genomic_DNA"/>
</dbReference>
<accession>A0ABR1C740</accession>
<evidence type="ECO:0000259" key="1">
    <source>
        <dbReference type="Pfam" id="PF17906"/>
    </source>
</evidence>
<name>A0ABR1C740_NECAM</name>
<sequence>MVRSRIELWHNSDIRQPEPFADDDVVSLLYIPLGDIPVHSTVGRPYRKLQLLLFRSLMLECVKIVKPSIEPHLLIRRRPIRVMSNRNFRQIYFYEFKLSRTAAQTARNVNEVWGQGSINECIVNDILVYHWGYEYKKEEFCELCRLTYTDASSETKGRKKEDVRSDRTCSVCHVDEVSTPLEV</sequence>
<keyword evidence="3" id="KW-1185">Reference proteome</keyword>
<evidence type="ECO:0000313" key="3">
    <source>
        <dbReference type="Proteomes" id="UP001303046"/>
    </source>
</evidence>
<dbReference type="Gene3D" id="1.10.10.1450">
    <property type="match status" value="1"/>
</dbReference>
<dbReference type="Proteomes" id="UP001303046">
    <property type="component" value="Unassembled WGS sequence"/>
</dbReference>
<proteinExistence type="predicted"/>
<evidence type="ECO:0000313" key="2">
    <source>
        <dbReference type="EMBL" id="KAK6733248.1"/>
    </source>
</evidence>
<comment type="caution">
    <text evidence="2">The sequence shown here is derived from an EMBL/GenBank/DDBJ whole genome shotgun (WGS) entry which is preliminary data.</text>
</comment>
<dbReference type="InterPro" id="IPR041426">
    <property type="entry name" value="Mos1_HTH"/>
</dbReference>
<reference evidence="2 3" key="1">
    <citation type="submission" date="2023-08" db="EMBL/GenBank/DDBJ databases">
        <title>A Necator americanus chromosomal reference genome.</title>
        <authorList>
            <person name="Ilik V."/>
            <person name="Petrzelkova K.J."/>
            <person name="Pardy F."/>
            <person name="Fuh T."/>
            <person name="Niatou-Singa F.S."/>
            <person name="Gouil Q."/>
            <person name="Baker L."/>
            <person name="Ritchie M.E."/>
            <person name="Jex A.R."/>
            <person name="Gazzola D."/>
            <person name="Li H."/>
            <person name="Toshio Fujiwara R."/>
            <person name="Zhan B."/>
            <person name="Aroian R.V."/>
            <person name="Pafco B."/>
            <person name="Schwarz E.M."/>
        </authorList>
    </citation>
    <scope>NUCLEOTIDE SEQUENCE [LARGE SCALE GENOMIC DNA]</scope>
    <source>
        <strain evidence="2 3">Aroian</strain>
        <tissue evidence="2">Whole animal</tissue>
    </source>
</reference>
<organism evidence="2 3">
    <name type="scientific">Necator americanus</name>
    <name type="common">Human hookworm</name>
    <dbReference type="NCBI Taxonomy" id="51031"/>
    <lineage>
        <taxon>Eukaryota</taxon>
        <taxon>Metazoa</taxon>
        <taxon>Ecdysozoa</taxon>
        <taxon>Nematoda</taxon>
        <taxon>Chromadorea</taxon>
        <taxon>Rhabditida</taxon>
        <taxon>Rhabditina</taxon>
        <taxon>Rhabditomorpha</taxon>
        <taxon>Strongyloidea</taxon>
        <taxon>Ancylostomatidae</taxon>
        <taxon>Bunostominae</taxon>
        <taxon>Necator</taxon>
    </lineage>
</organism>
<feature type="domain" description="Mos1 transposase HTH" evidence="1">
    <location>
        <begin position="86"/>
        <end position="120"/>
    </location>
</feature>
<protein>
    <recommendedName>
        <fullName evidence="1">Mos1 transposase HTH domain-containing protein</fullName>
    </recommendedName>
</protein>
<dbReference type="Pfam" id="PF17906">
    <property type="entry name" value="HTH_48"/>
    <property type="match status" value="1"/>
</dbReference>